<feature type="transmembrane region" description="Helical" evidence="6">
    <location>
        <begin position="369"/>
        <end position="391"/>
    </location>
</feature>
<dbReference type="EMBL" id="CP157675">
    <property type="protein sequence ID" value="XBP71161.1"/>
    <property type="molecule type" value="Genomic_DNA"/>
</dbReference>
<feature type="transmembrane region" description="Helical" evidence="6">
    <location>
        <begin position="207"/>
        <end position="227"/>
    </location>
</feature>
<feature type="transmembrane region" description="Helical" evidence="6">
    <location>
        <begin position="105"/>
        <end position="126"/>
    </location>
</feature>
<evidence type="ECO:0000256" key="6">
    <source>
        <dbReference type="SAM" id="Phobius"/>
    </source>
</evidence>
<dbReference type="PANTHER" id="PTHR30250">
    <property type="entry name" value="PST FAMILY PREDICTED COLANIC ACID TRANSPORTER"/>
    <property type="match status" value="1"/>
</dbReference>
<accession>A0AAU7LU87</accession>
<comment type="subcellular location">
    <subcellularLocation>
        <location evidence="1">Cell membrane</location>
        <topology evidence="1">Multi-pass membrane protein</topology>
    </subcellularLocation>
</comment>
<keyword evidence="5 6" id="KW-0472">Membrane</keyword>
<feature type="transmembrane region" description="Helical" evidence="6">
    <location>
        <begin position="247"/>
        <end position="264"/>
    </location>
</feature>
<dbReference type="InterPro" id="IPR050833">
    <property type="entry name" value="Poly_Biosynth_Transport"/>
</dbReference>
<protein>
    <recommendedName>
        <fullName evidence="8">Membrane protein involved in the export of O-antigen and teichoic acid</fullName>
    </recommendedName>
</protein>
<evidence type="ECO:0000256" key="4">
    <source>
        <dbReference type="ARBA" id="ARBA00022989"/>
    </source>
</evidence>
<feature type="transmembrane region" description="Helical" evidence="6">
    <location>
        <begin position="138"/>
        <end position="159"/>
    </location>
</feature>
<feature type="transmembrane region" description="Helical" evidence="6">
    <location>
        <begin position="327"/>
        <end position="349"/>
    </location>
</feature>
<evidence type="ECO:0000256" key="2">
    <source>
        <dbReference type="ARBA" id="ARBA00022475"/>
    </source>
</evidence>
<dbReference type="PANTHER" id="PTHR30250:SF11">
    <property type="entry name" value="O-ANTIGEN TRANSPORTER-RELATED"/>
    <property type="match status" value="1"/>
</dbReference>
<evidence type="ECO:0008006" key="8">
    <source>
        <dbReference type="Google" id="ProtNLM"/>
    </source>
</evidence>
<proteinExistence type="predicted"/>
<organism evidence="7">
    <name type="scientific">Polaromonas hydrogenivorans</name>
    <dbReference type="NCBI Taxonomy" id="335476"/>
    <lineage>
        <taxon>Bacteria</taxon>
        <taxon>Pseudomonadati</taxon>
        <taxon>Pseudomonadota</taxon>
        <taxon>Betaproteobacteria</taxon>
        <taxon>Burkholderiales</taxon>
        <taxon>Comamonadaceae</taxon>
        <taxon>Polaromonas</taxon>
    </lineage>
</organism>
<dbReference type="GO" id="GO:0005886">
    <property type="term" value="C:plasma membrane"/>
    <property type="evidence" value="ECO:0007669"/>
    <property type="project" value="UniProtKB-SubCell"/>
</dbReference>
<keyword evidence="4 6" id="KW-1133">Transmembrane helix</keyword>
<evidence type="ECO:0000313" key="7">
    <source>
        <dbReference type="EMBL" id="XBP71161.1"/>
    </source>
</evidence>
<evidence type="ECO:0000256" key="1">
    <source>
        <dbReference type="ARBA" id="ARBA00004651"/>
    </source>
</evidence>
<dbReference type="RefSeq" id="WP_349280497.1">
    <property type="nucleotide sequence ID" value="NZ_CP157675.1"/>
</dbReference>
<sequence length="526" mass="56435">MMGDDRSHPLQAEVHSGQAPFSAARMRSSLHLFAAGKLISGMIGIAWLLTLVRALDVSHYSGYVVLMALLEIVLLVSNAGVYPFAHRYITEGRLPHNLPLLPGLIWRSLAYRIATLALAAGAVAVLARPLAMLVGQPLLTQVLAMYAFVIVFEGSTRYLELAFESLLEQGRAQLCAVLRNGARLVIVALLWSGGDTLNLSQVVRIEASTAVLGFLLAVVVMAQALRVHRRLVFSSALPADSFSLQRLMSFALPLFIAQCLTQLYSPDTIKLIVSRLLGVTEAAAFGFAHALSFVIQRYLPASLLVGLIRPMLVARRAHGGSDQDLMLVGNLILKINLFVLLPVAAVFAVAGREFAALASGGKYADAGPLLFLMTLLLVLTGAHVVLSMLATALEDRRAVLIGTMVSIPGIVVGTWLAPALGAMAMVLGLWLSELLWCSFTLWLLRQRGFAFRIDGAAWAKLVTAASVAAASAAWLTDLLALSGVVRLMAAGAVIAVVYLAACVALAPLSSYERKMLTRLLPARWQR</sequence>
<dbReference type="AlphaFoldDB" id="A0AAU7LU87"/>
<evidence type="ECO:0000256" key="5">
    <source>
        <dbReference type="ARBA" id="ARBA00023136"/>
    </source>
</evidence>
<name>A0AAU7LU87_9BURK</name>
<reference evidence="7" key="1">
    <citation type="submission" date="2024-05" db="EMBL/GenBank/DDBJ databases">
        <authorList>
            <person name="Bunk B."/>
            <person name="Swiderski J."/>
            <person name="Sproer C."/>
            <person name="Thiel V."/>
        </authorList>
    </citation>
    <scope>NUCLEOTIDE SEQUENCE</scope>
    <source>
        <strain evidence="7">DSM 17735</strain>
    </source>
</reference>
<feature type="transmembrane region" description="Helical" evidence="6">
    <location>
        <begin position="423"/>
        <end position="444"/>
    </location>
</feature>
<evidence type="ECO:0000256" key="3">
    <source>
        <dbReference type="ARBA" id="ARBA00022692"/>
    </source>
</evidence>
<feature type="transmembrane region" description="Helical" evidence="6">
    <location>
        <begin position="30"/>
        <end position="51"/>
    </location>
</feature>
<feature type="transmembrane region" description="Helical" evidence="6">
    <location>
        <begin position="63"/>
        <end position="85"/>
    </location>
</feature>
<feature type="transmembrane region" description="Helical" evidence="6">
    <location>
        <begin position="487"/>
        <end position="508"/>
    </location>
</feature>
<gene>
    <name evidence="7" type="ORF">ABLV49_04975</name>
</gene>
<keyword evidence="2" id="KW-1003">Cell membrane</keyword>
<keyword evidence="3 6" id="KW-0812">Transmembrane</keyword>
<feature type="transmembrane region" description="Helical" evidence="6">
    <location>
        <begin position="398"/>
        <end position="417"/>
    </location>
</feature>
<feature type="transmembrane region" description="Helical" evidence="6">
    <location>
        <begin position="456"/>
        <end position="475"/>
    </location>
</feature>